<dbReference type="InterPro" id="IPR011990">
    <property type="entry name" value="TPR-like_helical_dom_sf"/>
</dbReference>
<sequence>MLDFSIFISSPGDVDDERRRAEQVIHTLQHEFDGYVRLEPIFWEHRPQSAQQHFQEQIGKLPSQTDLVVCLLWSRLGTRLPEDKFRREDGTSYRSGTEFEFEDAIAGYRQRKTPDLWVYRKIDPFIYRDVKTDAELEDRRRQKSLLDEFIRHWLGGADDHFKAGFNSYADPKEFERQFAGHLRAVLRERCPQYRTDSPELPAWTRDQSPYRGLEFFDLEHAPVFHGRAAAVHAVLEQLGAQAGSGRSFLLVLGASGVGKSSLLRAGLLHALVEARRVPGVDLWRYAVFRPADAPDGDLLLGLATELLAEKHRNDALPALPELAQAGFATPEALAKLLRRHPDGLAGPLGVALDAAAGALGRERGWRFEPVARLVLVVDPLEEIFRYGEAERDGLLAALHALAASGRVWVVAGMRAEFYPEAAAHPVLGGLKAGAGQYDLPPPDPAELGEIIRFPALAAGMKFELREGRGLDAALLESAAANPSALPLLEFALDELYRRAHGRGEKVLCFADYADLGGLEGAVAQAAETAVLALGETRLGTVRDVFRQLVGLDHGQPLRRRAAWAVFDAAGQREAVEALVKARLLSSDDAGADHAATVEPVHEALLRSWERLAGWIKDDAEILAIRARMEELAGQWREAGRDEGYLLNRGKQEQDARLLLRQAWVRLDADGREFLDLSLRRIRGRRWVLRLTVGGVVVAFLAVAGGFGYVNYQERKKSETAAGLALEVVNRLTYDLPDRLKNRPGTLQILQETFEQNADLLRRIDELRGETTESEREKAANLNKRGDQRLAMNDLPGALESYRASHVVFEKLAAQDPANAGWQRDLSVSHDRIGEVQRAQGDLAGALASYRASLALREKLAAQDPANAGWQRDLSVSHDRIGEVQSAQGDLAGALASFRASLAIAEKLAAQDPANAGWQRDLSVSYNKVGEVQSAQGDLAGALASYRADLAIAEKLAAQDPANAGWQRDLSVSYNKVGDVQSAQGDLAGALASFRASLALREKLAAQDPANAGWQYDLGISHERIGSVLSDQGDLAGALREFQAKKDIISRLAAQDPANAGWQRDLSVSYNKVGEVQSAQGDLAGALASYRASLAIAEKLAAQDPANAGWQRDLSVSYNKVGEVQSAQGDLAGALASYRADLAIAEKLAAQDPANAGWQGDLAFSHGKLGLLLLKSEKPAEALAEFRAARALLEPLVAKAPDHAQWRKAWEGMKQAIAMLEASGDKPQRRGGR</sequence>
<feature type="transmembrane region" description="Helical" evidence="4">
    <location>
        <begin position="686"/>
        <end position="709"/>
    </location>
</feature>
<dbReference type="InterPro" id="IPR019734">
    <property type="entry name" value="TPR_rpt"/>
</dbReference>
<keyword evidence="4" id="KW-0812">Transmembrane</keyword>
<dbReference type="SMART" id="SM00028">
    <property type="entry name" value="TPR"/>
    <property type="match status" value="8"/>
</dbReference>
<dbReference type="PANTHER" id="PTHR45641:SF1">
    <property type="entry name" value="AAA+ ATPASE DOMAIN-CONTAINING PROTEIN"/>
    <property type="match status" value="1"/>
</dbReference>
<dbReference type="Proteomes" id="UP000192923">
    <property type="component" value="Unassembled WGS sequence"/>
</dbReference>
<dbReference type="RefSeq" id="WP_085213971.1">
    <property type="nucleotide sequence ID" value="NZ_FXAM01000001.1"/>
</dbReference>
<evidence type="ECO:0000313" key="6">
    <source>
        <dbReference type="EMBL" id="SMF95608.1"/>
    </source>
</evidence>
<gene>
    <name evidence="6" type="ORF">SAMN02949497_2973</name>
</gene>
<dbReference type="InterPro" id="IPR027417">
    <property type="entry name" value="P-loop_NTPase"/>
</dbReference>
<reference evidence="6 7" key="1">
    <citation type="submission" date="2016-12" db="EMBL/GenBank/DDBJ databases">
        <authorList>
            <person name="Song W.-J."/>
            <person name="Kurnit D.M."/>
        </authorList>
    </citation>
    <scope>NUCLEOTIDE SEQUENCE [LARGE SCALE GENOMIC DNA]</scope>
    <source>
        <strain evidence="6 7">175</strain>
    </source>
</reference>
<keyword evidence="4" id="KW-1133">Transmembrane helix</keyword>
<dbReference type="STRING" id="1760988.SAMN02949497_2973"/>
<dbReference type="AlphaFoldDB" id="A0A1Y6CY72"/>
<dbReference type="PANTHER" id="PTHR45641">
    <property type="entry name" value="TETRATRICOPEPTIDE REPEAT PROTEIN (AFU_ORTHOLOGUE AFUA_6G03870)"/>
    <property type="match status" value="1"/>
</dbReference>
<proteinExistence type="predicted"/>
<feature type="domain" description="Novel STAND NTPase 1" evidence="5">
    <location>
        <begin position="209"/>
        <end position="642"/>
    </location>
</feature>
<name>A0A1Y6CY72_9GAMM</name>
<dbReference type="SUPFAM" id="SSF52540">
    <property type="entry name" value="P-loop containing nucleoside triphosphate hydrolases"/>
    <property type="match status" value="1"/>
</dbReference>
<evidence type="ECO:0000259" key="5">
    <source>
        <dbReference type="Pfam" id="PF20703"/>
    </source>
</evidence>
<accession>A0A1Y6CY72</accession>
<dbReference type="Gene3D" id="1.25.40.10">
    <property type="entry name" value="Tetratricopeptide repeat domain"/>
    <property type="match status" value="3"/>
</dbReference>
<organism evidence="6 7">
    <name type="scientific">Methylomagnum ishizawai</name>
    <dbReference type="NCBI Taxonomy" id="1760988"/>
    <lineage>
        <taxon>Bacteria</taxon>
        <taxon>Pseudomonadati</taxon>
        <taxon>Pseudomonadota</taxon>
        <taxon>Gammaproteobacteria</taxon>
        <taxon>Methylococcales</taxon>
        <taxon>Methylococcaceae</taxon>
        <taxon>Methylomagnum</taxon>
    </lineage>
</organism>
<dbReference type="Pfam" id="PF20703">
    <property type="entry name" value="nSTAND1"/>
    <property type="match status" value="1"/>
</dbReference>
<protein>
    <recommendedName>
        <fullName evidence="5">Novel STAND NTPase 1 domain-containing protein</fullName>
    </recommendedName>
</protein>
<evidence type="ECO:0000256" key="4">
    <source>
        <dbReference type="SAM" id="Phobius"/>
    </source>
</evidence>
<evidence type="ECO:0000256" key="3">
    <source>
        <dbReference type="SAM" id="Coils"/>
    </source>
</evidence>
<keyword evidence="7" id="KW-1185">Reference proteome</keyword>
<evidence type="ECO:0000256" key="2">
    <source>
        <dbReference type="ARBA" id="ARBA00022803"/>
    </source>
</evidence>
<keyword evidence="4" id="KW-0472">Membrane</keyword>
<keyword evidence="1" id="KW-0677">Repeat</keyword>
<keyword evidence="2" id="KW-0802">TPR repeat</keyword>
<evidence type="ECO:0000313" key="7">
    <source>
        <dbReference type="Proteomes" id="UP000192923"/>
    </source>
</evidence>
<keyword evidence="3" id="KW-0175">Coiled coil</keyword>
<evidence type="ECO:0000256" key="1">
    <source>
        <dbReference type="ARBA" id="ARBA00022737"/>
    </source>
</evidence>
<dbReference type="SUPFAM" id="SSF48452">
    <property type="entry name" value="TPR-like"/>
    <property type="match status" value="2"/>
</dbReference>
<dbReference type="EMBL" id="FXAM01000001">
    <property type="protein sequence ID" value="SMF95608.1"/>
    <property type="molecule type" value="Genomic_DNA"/>
</dbReference>
<dbReference type="InterPro" id="IPR049052">
    <property type="entry name" value="nSTAND1"/>
</dbReference>
<feature type="coiled-coil region" evidence="3">
    <location>
        <begin position="749"/>
        <end position="776"/>
    </location>
</feature>